<dbReference type="Proteomes" id="UP001292094">
    <property type="component" value="Unassembled WGS sequence"/>
</dbReference>
<name>A0AAE1Q3F5_9EUCA</name>
<organism evidence="2 3">
    <name type="scientific">Petrolisthes manimaculis</name>
    <dbReference type="NCBI Taxonomy" id="1843537"/>
    <lineage>
        <taxon>Eukaryota</taxon>
        <taxon>Metazoa</taxon>
        <taxon>Ecdysozoa</taxon>
        <taxon>Arthropoda</taxon>
        <taxon>Crustacea</taxon>
        <taxon>Multicrustacea</taxon>
        <taxon>Malacostraca</taxon>
        <taxon>Eumalacostraca</taxon>
        <taxon>Eucarida</taxon>
        <taxon>Decapoda</taxon>
        <taxon>Pleocyemata</taxon>
        <taxon>Anomura</taxon>
        <taxon>Galatheoidea</taxon>
        <taxon>Porcellanidae</taxon>
        <taxon>Petrolisthes</taxon>
    </lineage>
</organism>
<dbReference type="AlphaFoldDB" id="A0AAE1Q3F5"/>
<proteinExistence type="predicted"/>
<gene>
    <name evidence="2" type="ORF">Pmani_009489</name>
</gene>
<comment type="caution">
    <text evidence="2">The sequence shown here is derived from an EMBL/GenBank/DDBJ whole genome shotgun (WGS) entry which is preliminary data.</text>
</comment>
<accession>A0AAE1Q3F5</accession>
<keyword evidence="1" id="KW-0472">Membrane</keyword>
<feature type="transmembrane region" description="Helical" evidence="1">
    <location>
        <begin position="38"/>
        <end position="55"/>
    </location>
</feature>
<reference evidence="2" key="1">
    <citation type="submission" date="2023-11" db="EMBL/GenBank/DDBJ databases">
        <title>Genome assemblies of two species of porcelain crab, Petrolisthes cinctipes and Petrolisthes manimaculis (Anomura: Porcellanidae).</title>
        <authorList>
            <person name="Angst P."/>
        </authorList>
    </citation>
    <scope>NUCLEOTIDE SEQUENCE</scope>
    <source>
        <strain evidence="2">PB745_02</strain>
        <tissue evidence="2">Gill</tissue>
    </source>
</reference>
<sequence length="104" mass="11973">MLDAIKDTNGLLLHTHGLHHVTHRTPPDWDGWHPKNKIQYLAWFTIHMLLLILLYKCKSSTNFEDHPNAEGYRLDLAPSKPTLPPTVQYSTCTTYITSTFVMVL</sequence>
<evidence type="ECO:0000313" key="3">
    <source>
        <dbReference type="Proteomes" id="UP001292094"/>
    </source>
</evidence>
<protein>
    <submittedName>
        <fullName evidence="2">Uncharacterized protein</fullName>
    </submittedName>
</protein>
<keyword evidence="3" id="KW-1185">Reference proteome</keyword>
<evidence type="ECO:0000313" key="2">
    <source>
        <dbReference type="EMBL" id="KAK4319599.1"/>
    </source>
</evidence>
<dbReference type="EMBL" id="JAWZYT010000740">
    <property type="protein sequence ID" value="KAK4319599.1"/>
    <property type="molecule type" value="Genomic_DNA"/>
</dbReference>
<evidence type="ECO:0000256" key="1">
    <source>
        <dbReference type="SAM" id="Phobius"/>
    </source>
</evidence>
<keyword evidence="1" id="KW-0812">Transmembrane</keyword>
<keyword evidence="1" id="KW-1133">Transmembrane helix</keyword>